<dbReference type="Gene3D" id="3.90.226.10">
    <property type="entry name" value="2-enoyl-CoA Hydratase, Chain A, domain 1"/>
    <property type="match status" value="1"/>
</dbReference>
<accession>A0A852RP03</accession>
<keyword evidence="3" id="KW-1185">Reference proteome</keyword>
<sequence>MTAVVHYERVEAEGRPHAVVTLDSDRNRNALSAQLLEELRTALHRAAGDDVLAVVLRAEGRAFCAGADLAEAHREGMEVSAQRLAGLLRAILAHPLPVLARIHGPVRAGGLGIVAACDLAVASEDVTYAFTEARLGLTPAVISLSVLPRMNARVAGTTFLTAETFDARTALDSGLITHAVPPDRLDATVDELVAGLTACERQGLEATKRLLNADALMYLDDRVDDMVALSAELFASDVSRRHLAAFLR</sequence>
<dbReference type="InterPro" id="IPR014748">
    <property type="entry name" value="Enoyl-CoA_hydra_C"/>
</dbReference>
<dbReference type="SUPFAM" id="SSF52096">
    <property type="entry name" value="ClpP/crotonase"/>
    <property type="match status" value="1"/>
</dbReference>
<reference evidence="2 3" key="1">
    <citation type="submission" date="2020-07" db="EMBL/GenBank/DDBJ databases">
        <title>Sequencing the genomes of 1000 actinobacteria strains.</title>
        <authorList>
            <person name="Klenk H.-P."/>
        </authorList>
    </citation>
    <scope>NUCLEOTIDE SEQUENCE [LARGE SCALE GENOMIC DNA]</scope>
    <source>
        <strain evidence="2 3">DSM 19082</strain>
    </source>
</reference>
<dbReference type="Proteomes" id="UP000582231">
    <property type="component" value="Unassembled WGS sequence"/>
</dbReference>
<proteinExistence type="inferred from homology"/>
<dbReference type="EMBL" id="JACCBF010000001">
    <property type="protein sequence ID" value="NYD32298.1"/>
    <property type="molecule type" value="Genomic_DNA"/>
</dbReference>
<dbReference type="InterPro" id="IPR001753">
    <property type="entry name" value="Enoyl-CoA_hydra/iso"/>
</dbReference>
<dbReference type="Gene3D" id="1.10.12.10">
    <property type="entry name" value="Lyase 2-enoyl-coa Hydratase, Chain A, domain 2"/>
    <property type="match status" value="1"/>
</dbReference>
<dbReference type="CDD" id="cd06558">
    <property type="entry name" value="crotonase-like"/>
    <property type="match status" value="1"/>
</dbReference>
<gene>
    <name evidence="2" type="ORF">BJ958_003844</name>
</gene>
<dbReference type="GO" id="GO:0003824">
    <property type="term" value="F:catalytic activity"/>
    <property type="evidence" value="ECO:0007669"/>
    <property type="project" value="UniProtKB-ARBA"/>
</dbReference>
<name>A0A852RP03_9ACTN</name>
<dbReference type="PANTHER" id="PTHR42964:SF1">
    <property type="entry name" value="POLYKETIDE BIOSYNTHESIS ENOYL-COA HYDRATASE PKSH-RELATED"/>
    <property type="match status" value="1"/>
</dbReference>
<dbReference type="AlphaFoldDB" id="A0A852RP03"/>
<evidence type="ECO:0000256" key="1">
    <source>
        <dbReference type="ARBA" id="ARBA00005254"/>
    </source>
</evidence>
<dbReference type="Pfam" id="PF00378">
    <property type="entry name" value="ECH_1"/>
    <property type="match status" value="1"/>
</dbReference>
<evidence type="ECO:0000313" key="2">
    <source>
        <dbReference type="EMBL" id="NYD32298.1"/>
    </source>
</evidence>
<dbReference type="InterPro" id="IPR029045">
    <property type="entry name" value="ClpP/crotonase-like_dom_sf"/>
</dbReference>
<evidence type="ECO:0000313" key="3">
    <source>
        <dbReference type="Proteomes" id="UP000582231"/>
    </source>
</evidence>
<comment type="similarity">
    <text evidence="1">Belongs to the enoyl-CoA hydratase/isomerase family.</text>
</comment>
<protein>
    <submittedName>
        <fullName evidence="2">Enoyl-CoA hydratase/carnithine racemase</fullName>
    </submittedName>
</protein>
<organism evidence="2 3">
    <name type="scientific">Nocardioides kongjuensis</name>
    <dbReference type="NCBI Taxonomy" id="349522"/>
    <lineage>
        <taxon>Bacteria</taxon>
        <taxon>Bacillati</taxon>
        <taxon>Actinomycetota</taxon>
        <taxon>Actinomycetes</taxon>
        <taxon>Propionibacteriales</taxon>
        <taxon>Nocardioidaceae</taxon>
        <taxon>Nocardioides</taxon>
    </lineage>
</organism>
<dbReference type="InterPro" id="IPR051683">
    <property type="entry name" value="Enoyl-CoA_Hydratase/Isomerase"/>
</dbReference>
<dbReference type="PANTHER" id="PTHR42964">
    <property type="entry name" value="ENOYL-COA HYDRATASE"/>
    <property type="match status" value="1"/>
</dbReference>
<dbReference type="RefSeq" id="WP_179728499.1">
    <property type="nucleotide sequence ID" value="NZ_BAABEF010000001.1"/>
</dbReference>
<comment type="caution">
    <text evidence="2">The sequence shown here is derived from an EMBL/GenBank/DDBJ whole genome shotgun (WGS) entry which is preliminary data.</text>
</comment>